<keyword evidence="3" id="KW-1185">Reference proteome</keyword>
<dbReference type="Pfam" id="PF12705">
    <property type="entry name" value="PDDEXK_1"/>
    <property type="match status" value="1"/>
</dbReference>
<dbReference type="GO" id="GO:0006281">
    <property type="term" value="P:DNA repair"/>
    <property type="evidence" value="ECO:0007669"/>
    <property type="project" value="UniProtKB-ARBA"/>
</dbReference>
<accession>A0AA36GYS4</accession>
<dbReference type="SUPFAM" id="SSF52980">
    <property type="entry name" value="Restriction endonuclease-like"/>
    <property type="match status" value="1"/>
</dbReference>
<evidence type="ECO:0000313" key="3">
    <source>
        <dbReference type="Proteomes" id="UP001176961"/>
    </source>
</evidence>
<gene>
    <name evidence="2" type="ORF">CYNAS_LOCUS12765</name>
</gene>
<feature type="domain" description="PD-(D/E)XK endonuclease-like" evidence="1">
    <location>
        <begin position="74"/>
        <end position="215"/>
    </location>
</feature>
<dbReference type="InterPro" id="IPR011335">
    <property type="entry name" value="Restrct_endonuc-II-like"/>
</dbReference>
<dbReference type="Proteomes" id="UP001176961">
    <property type="component" value="Unassembled WGS sequence"/>
</dbReference>
<dbReference type="Gene3D" id="3.90.320.10">
    <property type="match status" value="1"/>
</dbReference>
<protein>
    <recommendedName>
        <fullName evidence="1">PD-(D/E)XK endonuclease-like domain-containing protein</fullName>
    </recommendedName>
</protein>
<dbReference type="InterPro" id="IPR011604">
    <property type="entry name" value="PDDEXK-like_dom_sf"/>
</dbReference>
<proteinExistence type="predicted"/>
<comment type="caution">
    <text evidence="2">The sequence shown here is derived from an EMBL/GenBank/DDBJ whole genome shotgun (WGS) entry which is preliminary data.</text>
</comment>
<sequence>MDINIELWQAFDDIFFEEDVHRYTDSVGTKYTSVTTFVGQFESDKDWDLIAEKCLKKPENFGKTVESLRAEWKAKGDYACVLGTAVHSVMEYAWAKKDFKPDPKIFEQYEGMEEDFTWRKKKANELFKKLKEIYVPIRNEFIVYDRDWGLCGTIDFLCWNKVKQCYSILDWKTSKKFDQHNRYQKMKAPFEEEDDCNCNHYSMQLSIYQAILEKHCPDIKIGERILVQIPSKETNLSVIQPQLIFEDNGDQTFTVKANDKDVTTCFILNAPKADFDFPGQKIAFYDYTKFKKYFNIFDKPAKDPAVSNTPKLDIDTTAQGAGYMLKVSSSIDARCFNNKLGDPTVVAQPQFNKIVFPSVDAELTLSAADIADLQSMVSTVAADNIQFSCADSTCRVTLRNNFSGDTYSSEYALAQPIQVPFEINTPKTGVMALPSESYTVKFCSRGLIELTQLREDDIKLTIYLTRKK</sequence>
<reference evidence="2" key="1">
    <citation type="submission" date="2023-07" db="EMBL/GenBank/DDBJ databases">
        <authorList>
            <consortium name="CYATHOMIX"/>
        </authorList>
    </citation>
    <scope>NUCLEOTIDE SEQUENCE</scope>
    <source>
        <strain evidence="2">N/A</strain>
    </source>
</reference>
<evidence type="ECO:0000259" key="1">
    <source>
        <dbReference type="Pfam" id="PF12705"/>
    </source>
</evidence>
<dbReference type="Gene3D" id="3.70.10.10">
    <property type="match status" value="1"/>
</dbReference>
<dbReference type="InterPro" id="IPR038726">
    <property type="entry name" value="PDDEXK_AddAB-type"/>
</dbReference>
<organism evidence="2 3">
    <name type="scientific">Cylicocyclus nassatus</name>
    <name type="common">Nematode worm</name>
    <dbReference type="NCBI Taxonomy" id="53992"/>
    <lineage>
        <taxon>Eukaryota</taxon>
        <taxon>Metazoa</taxon>
        <taxon>Ecdysozoa</taxon>
        <taxon>Nematoda</taxon>
        <taxon>Chromadorea</taxon>
        <taxon>Rhabditida</taxon>
        <taxon>Rhabditina</taxon>
        <taxon>Rhabditomorpha</taxon>
        <taxon>Strongyloidea</taxon>
        <taxon>Strongylidae</taxon>
        <taxon>Cylicocyclus</taxon>
    </lineage>
</organism>
<dbReference type="AlphaFoldDB" id="A0AA36GYS4"/>
<evidence type="ECO:0000313" key="2">
    <source>
        <dbReference type="EMBL" id="CAJ0600782.1"/>
    </source>
</evidence>
<dbReference type="EMBL" id="CATQJL010000302">
    <property type="protein sequence ID" value="CAJ0600782.1"/>
    <property type="molecule type" value="Genomic_DNA"/>
</dbReference>
<name>A0AA36GYS4_CYLNA</name>